<dbReference type="EMBL" id="JAHHUM010000120">
    <property type="protein sequence ID" value="KAK5622429.1"/>
    <property type="molecule type" value="Genomic_DNA"/>
</dbReference>
<name>A0AAV9SM63_9TELE</name>
<evidence type="ECO:0000256" key="1">
    <source>
        <dbReference type="SAM" id="MobiDB-lite"/>
    </source>
</evidence>
<comment type="caution">
    <text evidence="2">The sequence shown here is derived from an EMBL/GenBank/DDBJ whole genome shotgun (WGS) entry which is preliminary data.</text>
</comment>
<feature type="compositionally biased region" description="Polar residues" evidence="1">
    <location>
        <begin position="47"/>
        <end position="60"/>
    </location>
</feature>
<dbReference type="AlphaFoldDB" id="A0AAV9SM63"/>
<gene>
    <name evidence="2" type="ORF">CRENBAI_003698</name>
</gene>
<keyword evidence="3" id="KW-1185">Reference proteome</keyword>
<accession>A0AAV9SM63</accession>
<proteinExistence type="predicted"/>
<sequence length="90" mass="9905">MKSKVQPNTRLTAFASNQRETADIILIFIVFSVARRVTMPKHVTVNSGAITVGPTSTGTQPAEGGNGMMKRTQPQRKAAREWQHLCIPDK</sequence>
<reference evidence="2 3" key="1">
    <citation type="submission" date="2021-06" db="EMBL/GenBank/DDBJ databases">
        <authorList>
            <person name="Palmer J.M."/>
        </authorList>
    </citation>
    <scope>NUCLEOTIDE SEQUENCE [LARGE SCALE GENOMIC DNA]</scope>
    <source>
        <strain evidence="2 3">MEX-2019</strain>
        <tissue evidence="2">Muscle</tissue>
    </source>
</reference>
<evidence type="ECO:0000313" key="2">
    <source>
        <dbReference type="EMBL" id="KAK5622429.1"/>
    </source>
</evidence>
<dbReference type="Proteomes" id="UP001311232">
    <property type="component" value="Unassembled WGS sequence"/>
</dbReference>
<feature type="region of interest" description="Disordered" evidence="1">
    <location>
        <begin position="47"/>
        <end position="82"/>
    </location>
</feature>
<evidence type="ECO:0000313" key="3">
    <source>
        <dbReference type="Proteomes" id="UP001311232"/>
    </source>
</evidence>
<protein>
    <submittedName>
        <fullName evidence="2">Uncharacterized protein</fullName>
    </submittedName>
</protein>
<organism evidence="2 3">
    <name type="scientific">Crenichthys baileyi</name>
    <name type="common">White River springfish</name>
    <dbReference type="NCBI Taxonomy" id="28760"/>
    <lineage>
        <taxon>Eukaryota</taxon>
        <taxon>Metazoa</taxon>
        <taxon>Chordata</taxon>
        <taxon>Craniata</taxon>
        <taxon>Vertebrata</taxon>
        <taxon>Euteleostomi</taxon>
        <taxon>Actinopterygii</taxon>
        <taxon>Neopterygii</taxon>
        <taxon>Teleostei</taxon>
        <taxon>Neoteleostei</taxon>
        <taxon>Acanthomorphata</taxon>
        <taxon>Ovalentaria</taxon>
        <taxon>Atherinomorphae</taxon>
        <taxon>Cyprinodontiformes</taxon>
        <taxon>Goodeidae</taxon>
        <taxon>Crenichthys</taxon>
    </lineage>
</organism>